<name>W0DIL0_9AQUI</name>
<gene>
    <name evidence="1" type="ORF">THERU_04910</name>
</gene>
<evidence type="ECO:0000313" key="1">
    <source>
        <dbReference type="EMBL" id="AHE96843.1"/>
    </source>
</evidence>
<dbReference type="KEGG" id="trd:THERU_04910"/>
<dbReference type="PATRIC" id="fig|75906.3.peg.957"/>
<dbReference type="HOGENOM" id="CLU_1651361_0_0_0"/>
<proteinExistence type="predicted"/>
<dbReference type="AlphaFoldDB" id="W0DIL0"/>
<organism evidence="2">
    <name type="scientific">Thermocrinis ruber</name>
    <dbReference type="NCBI Taxonomy" id="75906"/>
    <lineage>
        <taxon>Bacteria</taxon>
        <taxon>Pseudomonadati</taxon>
        <taxon>Aquificota</taxon>
        <taxon>Aquificia</taxon>
        <taxon>Aquificales</taxon>
        <taxon>Aquificaceae</taxon>
        <taxon>Thermocrinis</taxon>
    </lineage>
</organism>
<protein>
    <submittedName>
        <fullName evidence="1">Uncharacterized protein</fullName>
    </submittedName>
</protein>
<keyword evidence="2" id="KW-1185">Reference proteome</keyword>
<sequence>MGGTILEVANLNRARTQRIKRFSGKAFWGKKKRNLYSEHYKEKVRFEEMYYGVLVMVVCDSEGMVYDLWFHPASYHELRSLRIRYRKSKWLRFLVDSFGLMGDRGYRGCEYVEVCKSKEQNSIRQVVEGVNSQIKLFNRVSRWRKGITLLAYLYGYAIGS</sequence>
<dbReference type="EMBL" id="CP007028">
    <property type="protein sequence ID" value="AHE96843.1"/>
    <property type="molecule type" value="Genomic_DNA"/>
</dbReference>
<dbReference type="eggNOG" id="ENOG5033UQN">
    <property type="taxonomic scope" value="Bacteria"/>
</dbReference>
<accession>W0DIL0</accession>
<dbReference type="STRING" id="75906.THERU_04910"/>
<reference evidence="1 2" key="1">
    <citation type="submission" date="2013-12" db="EMBL/GenBank/DDBJ databases">
        <authorList>
            <consortium name="DOE Joint Genome Institute"/>
            <person name="Eisen J."/>
            <person name="Huntemann M."/>
            <person name="Han J."/>
            <person name="Chen A."/>
            <person name="Kyrpides N."/>
            <person name="Mavromatis K."/>
            <person name="Markowitz V."/>
            <person name="Palaniappan K."/>
            <person name="Ivanova N."/>
            <person name="Schaumberg A."/>
            <person name="Pati A."/>
            <person name="Liolios K."/>
            <person name="Nordberg H.P."/>
            <person name="Cantor M.N."/>
            <person name="Hua S.X."/>
            <person name="Woyke T."/>
        </authorList>
    </citation>
    <scope>NUCLEOTIDE SEQUENCE [LARGE SCALE GENOMIC DNA]</scope>
    <source>
        <strain evidence="1 2">DSM 23557</strain>
    </source>
</reference>
<dbReference type="Proteomes" id="UP000018914">
    <property type="component" value="Chromosome"/>
</dbReference>
<dbReference type="OrthoDB" id="15716at2"/>
<dbReference type="RefSeq" id="WP_025306147.1">
    <property type="nucleotide sequence ID" value="NZ_CP007028.1"/>
</dbReference>
<evidence type="ECO:0000313" key="2">
    <source>
        <dbReference type="Proteomes" id="UP000018914"/>
    </source>
</evidence>